<comment type="caution">
    <text evidence="3">The sequence shown here is derived from an EMBL/GenBank/DDBJ whole genome shotgun (WGS) entry which is preliminary data.</text>
</comment>
<sequence>MRQSIKYEFWVGLFVLLGLGALVFLGLRVANVQGFSSEKTYTLYATFDNIGGLKVRAPIKVGGVVVGRVADISLDQKNYTPKVALAVNQNFNQIPDTSSLSIKTSGLLGEQYVALNVGFMIEGETAIMKEGDTFVDTNSAMVLEDLIGQFLYGDKKSNKTEDEKANDSVEPKAE</sequence>
<accession>A0ABU7ZFC6</accession>
<keyword evidence="1" id="KW-1133">Transmembrane helix</keyword>
<keyword evidence="1" id="KW-0812">Transmembrane</keyword>
<dbReference type="PANTHER" id="PTHR33371:SF4">
    <property type="entry name" value="INTERMEMBRANE PHOSPHOLIPID TRANSPORT SYSTEM BINDING PROTEIN MLAD"/>
    <property type="match status" value="1"/>
</dbReference>
<proteinExistence type="predicted"/>
<dbReference type="InterPro" id="IPR052336">
    <property type="entry name" value="MlaD_Phospholipid_Transporter"/>
</dbReference>
<dbReference type="NCBIfam" id="TIGR04430">
    <property type="entry name" value="OM_asym_MlaD"/>
    <property type="match status" value="1"/>
</dbReference>
<dbReference type="InterPro" id="IPR030970">
    <property type="entry name" value="ABC_MlaD"/>
</dbReference>
<name>A0ABU7ZFC6_9PAST</name>
<dbReference type="PANTHER" id="PTHR33371">
    <property type="entry name" value="INTERMEMBRANE PHOSPHOLIPID TRANSPORT SYSTEM BINDING PROTEIN MLAD-RELATED"/>
    <property type="match status" value="1"/>
</dbReference>
<gene>
    <name evidence="3" type="primary">mlaD</name>
    <name evidence="3" type="ORF">V6W77_07720</name>
</gene>
<dbReference type="RefSeq" id="WP_334232001.1">
    <property type="nucleotide sequence ID" value="NZ_JBAJJL010000011.1"/>
</dbReference>
<reference evidence="3" key="1">
    <citation type="submission" date="2023-12" db="EMBL/GenBank/DDBJ databases">
        <title>Mannheima indologenes sp. nov. proposed for Clade V organisms of Mannheimia.</title>
        <authorList>
            <person name="Christensen H."/>
        </authorList>
    </citation>
    <scope>NUCLEOTIDE SEQUENCE</scope>
    <source>
        <strain evidence="3">M14.4</strain>
    </source>
</reference>
<evidence type="ECO:0000256" key="1">
    <source>
        <dbReference type="SAM" id="Phobius"/>
    </source>
</evidence>
<evidence type="ECO:0000313" key="4">
    <source>
        <dbReference type="Proteomes" id="UP001432017"/>
    </source>
</evidence>
<dbReference type="Proteomes" id="UP001432017">
    <property type="component" value="Unassembled WGS sequence"/>
</dbReference>
<dbReference type="InterPro" id="IPR003399">
    <property type="entry name" value="Mce/MlaD"/>
</dbReference>
<dbReference type="EMBL" id="JBAJJM010000010">
    <property type="protein sequence ID" value="MEG9476163.1"/>
    <property type="molecule type" value="Genomic_DNA"/>
</dbReference>
<keyword evidence="1" id="KW-0472">Membrane</keyword>
<feature type="domain" description="Mce/MlaD" evidence="2">
    <location>
        <begin position="39"/>
        <end position="117"/>
    </location>
</feature>
<evidence type="ECO:0000259" key="2">
    <source>
        <dbReference type="Pfam" id="PF02470"/>
    </source>
</evidence>
<protein>
    <submittedName>
        <fullName evidence="3">Outer membrane lipid asymmetry maintenance protein MlaD</fullName>
    </submittedName>
</protein>
<organism evidence="3 4">
    <name type="scientific">Mannheimia indoligenes</name>
    <dbReference type="NCBI Taxonomy" id="3103145"/>
    <lineage>
        <taxon>Bacteria</taxon>
        <taxon>Pseudomonadati</taxon>
        <taxon>Pseudomonadota</taxon>
        <taxon>Gammaproteobacteria</taxon>
        <taxon>Pasteurellales</taxon>
        <taxon>Pasteurellaceae</taxon>
        <taxon>Mannheimia</taxon>
    </lineage>
</organism>
<feature type="transmembrane region" description="Helical" evidence="1">
    <location>
        <begin position="7"/>
        <end position="27"/>
    </location>
</feature>
<dbReference type="Pfam" id="PF02470">
    <property type="entry name" value="MlaD"/>
    <property type="match status" value="1"/>
</dbReference>
<evidence type="ECO:0000313" key="3">
    <source>
        <dbReference type="EMBL" id="MEG9476163.1"/>
    </source>
</evidence>
<keyword evidence="4" id="KW-1185">Reference proteome</keyword>